<feature type="transmembrane region" description="Helical" evidence="1">
    <location>
        <begin position="25"/>
        <end position="46"/>
    </location>
</feature>
<protein>
    <recommendedName>
        <fullName evidence="2">SPOR domain-containing protein</fullName>
    </recommendedName>
</protein>
<gene>
    <name evidence="3" type="ORF">PAA8504_00577</name>
</gene>
<dbReference type="Gene3D" id="3.30.70.1070">
    <property type="entry name" value="Sporulation related repeat"/>
    <property type="match status" value="1"/>
</dbReference>
<dbReference type="PROSITE" id="PS51724">
    <property type="entry name" value="SPOR"/>
    <property type="match status" value="1"/>
</dbReference>
<dbReference type="InterPro" id="IPR036680">
    <property type="entry name" value="SPOR-like_sf"/>
</dbReference>
<evidence type="ECO:0000256" key="1">
    <source>
        <dbReference type="SAM" id="Phobius"/>
    </source>
</evidence>
<dbReference type="RefSeq" id="WP_108892624.1">
    <property type="nucleotide sequence ID" value="NZ_ONZF01000001.1"/>
</dbReference>
<name>A0A2R8BRJ3_9RHOB</name>
<dbReference type="Proteomes" id="UP000244912">
    <property type="component" value="Unassembled WGS sequence"/>
</dbReference>
<keyword evidence="1" id="KW-0812">Transmembrane</keyword>
<keyword evidence="1" id="KW-1133">Transmembrane helix</keyword>
<organism evidence="3 4">
    <name type="scientific">Palleronia abyssalis</name>
    <dbReference type="NCBI Taxonomy" id="1501240"/>
    <lineage>
        <taxon>Bacteria</taxon>
        <taxon>Pseudomonadati</taxon>
        <taxon>Pseudomonadota</taxon>
        <taxon>Alphaproteobacteria</taxon>
        <taxon>Rhodobacterales</taxon>
        <taxon>Roseobacteraceae</taxon>
        <taxon>Palleronia</taxon>
    </lineage>
</organism>
<evidence type="ECO:0000313" key="3">
    <source>
        <dbReference type="EMBL" id="SPJ22779.1"/>
    </source>
</evidence>
<dbReference type="AlphaFoldDB" id="A0A2R8BRJ3"/>
<accession>A0A2R8BRJ3</accession>
<dbReference type="EMBL" id="ONZF01000001">
    <property type="protein sequence ID" value="SPJ22779.1"/>
    <property type="molecule type" value="Genomic_DNA"/>
</dbReference>
<keyword evidence="4" id="KW-1185">Reference proteome</keyword>
<dbReference type="GO" id="GO:0042834">
    <property type="term" value="F:peptidoglycan binding"/>
    <property type="evidence" value="ECO:0007669"/>
    <property type="project" value="InterPro"/>
</dbReference>
<feature type="domain" description="SPOR" evidence="2">
    <location>
        <begin position="248"/>
        <end position="332"/>
    </location>
</feature>
<keyword evidence="1" id="KW-0472">Membrane</keyword>
<evidence type="ECO:0000259" key="2">
    <source>
        <dbReference type="PROSITE" id="PS51724"/>
    </source>
</evidence>
<proteinExistence type="predicted"/>
<dbReference type="InterPro" id="IPR007730">
    <property type="entry name" value="SPOR-like_dom"/>
</dbReference>
<dbReference type="OrthoDB" id="8479416at2"/>
<sequence>MTDYGYFETDEPELVVGRGRGAQRLVNATGALVSLALVVGMGVWGYKLMVRDVSGVPVIEAMEGAFRTQPEDPGGMTTRHQGLQVNEIAAVGSTAGPVDEVRLAPAEEGLAEEDAPWGELASADTAGAVAEGPELSPEDRAMSDMLSQFDDVAPLTELAGPTGSGPLGLDDAEGGLEEVEVIEDRPEDADPVELAIAEALSSDPVERALDTGVDATRPLPRPRLGSVTQLSARTAAPGPSNQAVDIAALPKGTRLVQLGAYASPDVARDEWQKISGRFTSFFSDKRMVVQEAVSGGKTFFRLRAEGFDDLADARRFCSALTAAQADCIPVELR</sequence>
<dbReference type="Pfam" id="PF05036">
    <property type="entry name" value="SPOR"/>
    <property type="match status" value="1"/>
</dbReference>
<reference evidence="4" key="1">
    <citation type="submission" date="2018-03" db="EMBL/GenBank/DDBJ databases">
        <authorList>
            <person name="Rodrigo-Torres L."/>
            <person name="Arahal R. D."/>
            <person name="Lucena T."/>
        </authorList>
    </citation>
    <scope>NUCLEOTIDE SEQUENCE [LARGE SCALE GENOMIC DNA]</scope>
    <source>
        <strain evidence="4">CECT 8504</strain>
    </source>
</reference>
<evidence type="ECO:0000313" key="4">
    <source>
        <dbReference type="Proteomes" id="UP000244912"/>
    </source>
</evidence>